<evidence type="ECO:0000313" key="12">
    <source>
        <dbReference type="Proteomes" id="UP000319783"/>
    </source>
</evidence>
<keyword evidence="6" id="KW-1015">Disulfide bond</keyword>
<dbReference type="InterPro" id="IPR050455">
    <property type="entry name" value="Tpx_Peroxidase_subfamily"/>
</dbReference>
<evidence type="ECO:0000256" key="7">
    <source>
        <dbReference type="ARBA" id="ARBA00023239"/>
    </source>
</evidence>
<evidence type="ECO:0000256" key="5">
    <source>
        <dbReference type="ARBA" id="ARBA00023002"/>
    </source>
</evidence>
<comment type="similarity">
    <text evidence="2 9">Belongs to the pterin-4-alpha-carbinolamine dehydratase family.</text>
</comment>
<dbReference type="PROSITE" id="PS51352">
    <property type="entry name" value="THIOREDOXIN_2"/>
    <property type="match status" value="1"/>
</dbReference>
<dbReference type="GO" id="GO:0008379">
    <property type="term" value="F:thioredoxin peroxidase activity"/>
    <property type="evidence" value="ECO:0007669"/>
    <property type="project" value="InterPro"/>
</dbReference>
<feature type="domain" description="Thioredoxin" evidence="10">
    <location>
        <begin position="19"/>
        <end position="169"/>
    </location>
</feature>
<comment type="caution">
    <text evidence="11">The sequence shown here is derived from an EMBL/GenBank/DDBJ whole genome shotgun (WGS) entry which is preliminary data.</text>
</comment>
<evidence type="ECO:0000256" key="9">
    <source>
        <dbReference type="HAMAP-Rule" id="MF_00434"/>
    </source>
</evidence>
<evidence type="ECO:0000256" key="2">
    <source>
        <dbReference type="ARBA" id="ARBA00006472"/>
    </source>
</evidence>
<proteinExistence type="inferred from homology"/>
<dbReference type="InterPro" id="IPR036249">
    <property type="entry name" value="Thioredoxin-like_sf"/>
</dbReference>
<dbReference type="SUPFAM" id="SSF52833">
    <property type="entry name" value="Thioredoxin-like"/>
    <property type="match status" value="1"/>
</dbReference>
<dbReference type="InterPro" id="IPR013766">
    <property type="entry name" value="Thioredoxin_domain"/>
</dbReference>
<dbReference type="Pfam" id="PF08534">
    <property type="entry name" value="Redoxin"/>
    <property type="match status" value="1"/>
</dbReference>
<dbReference type="PANTHER" id="PTHR43110:SF1">
    <property type="entry name" value="THIOL PEROXIDASE"/>
    <property type="match status" value="1"/>
</dbReference>
<sequence>MQTKVTFKGKPVTLVGRKLQGQVKAPNFKVTSGELQEITLDDFKKKIKIITSFLSLDTPVCDLQVKEFNKRATQVSEETVILGISKDLPFAQKRFCETNNIKNAFILSDYKYSSFGINYGVLIKDLNLLARSVIILDKSNEVRYVQIVEELTHPPDYDDVVKNLHEIVKNPELPIKETVPSHCKPCEGGAPPLPKETIERLITLYQDWELVEGQKLKKEFKFRDFIEAKYFLDLISVVAEEQGHHPTLTLVYNKLRITLTTHAAGGLTENDFIMARIIDELQ</sequence>
<reference evidence="11 12" key="1">
    <citation type="submission" date="2019-04" db="EMBL/GenBank/DDBJ databases">
        <title>Genome of a novel bacterium Candidatus Jettenia ecosi reconstructed from metagenome of an anammox bioreactor.</title>
        <authorList>
            <person name="Mardanov A.V."/>
            <person name="Beletsky A.V."/>
            <person name="Ravin N.V."/>
            <person name="Botchkova E.A."/>
            <person name="Litti Y.V."/>
            <person name="Nozhevnikova A.N."/>
        </authorList>
    </citation>
    <scope>NUCLEOTIDE SEQUENCE [LARGE SCALE GENOMIC DNA]</scope>
    <source>
        <strain evidence="11">J2</strain>
    </source>
</reference>
<keyword evidence="3 11" id="KW-0575">Peroxidase</keyword>
<evidence type="ECO:0000256" key="8">
    <source>
        <dbReference type="ARBA" id="ARBA00023284"/>
    </source>
</evidence>
<evidence type="ECO:0000256" key="1">
    <source>
        <dbReference type="ARBA" id="ARBA00001554"/>
    </source>
</evidence>
<dbReference type="HAMAP" id="MF_00434">
    <property type="entry name" value="Pterin_4_alpha"/>
    <property type="match status" value="1"/>
</dbReference>
<dbReference type="PROSITE" id="PS01265">
    <property type="entry name" value="TPX"/>
    <property type="match status" value="1"/>
</dbReference>
<dbReference type="InterPro" id="IPR002065">
    <property type="entry name" value="TPX"/>
</dbReference>
<keyword evidence="5" id="KW-0560">Oxidoreductase</keyword>
<dbReference type="Proteomes" id="UP000319783">
    <property type="component" value="Unassembled WGS sequence"/>
</dbReference>
<keyword evidence="8" id="KW-0676">Redox-active center</keyword>
<dbReference type="NCBIfam" id="NF001808">
    <property type="entry name" value="PRK00522.1"/>
    <property type="match status" value="1"/>
</dbReference>
<organism evidence="11 12">
    <name type="scientific">Candidatus Jettenia ecosi</name>
    <dbReference type="NCBI Taxonomy" id="2494326"/>
    <lineage>
        <taxon>Bacteria</taxon>
        <taxon>Pseudomonadati</taxon>
        <taxon>Planctomycetota</taxon>
        <taxon>Candidatus Brocadiia</taxon>
        <taxon>Candidatus Brocadiales</taxon>
        <taxon>Candidatus Brocadiaceae</taxon>
        <taxon>Candidatus Jettenia</taxon>
    </lineage>
</organism>
<dbReference type="GO" id="GO:0008124">
    <property type="term" value="F:4-alpha-hydroxytetrahydrobiopterin dehydratase activity"/>
    <property type="evidence" value="ECO:0007669"/>
    <property type="project" value="UniProtKB-UniRule"/>
</dbReference>
<dbReference type="Gene3D" id="3.40.30.10">
    <property type="entry name" value="Glutaredoxin"/>
    <property type="match status" value="1"/>
</dbReference>
<dbReference type="Pfam" id="PF01329">
    <property type="entry name" value="Pterin_4a"/>
    <property type="match status" value="1"/>
</dbReference>
<dbReference type="CDD" id="cd00488">
    <property type="entry name" value="PCD_DCoH"/>
    <property type="match status" value="1"/>
</dbReference>
<dbReference type="EC" id="4.2.1.96" evidence="9"/>
<evidence type="ECO:0000313" key="11">
    <source>
        <dbReference type="EMBL" id="TLD41781.1"/>
    </source>
</evidence>
<dbReference type="SUPFAM" id="SSF55248">
    <property type="entry name" value="PCD-like"/>
    <property type="match status" value="1"/>
</dbReference>
<dbReference type="AlphaFoldDB" id="A0A533QGI6"/>
<protein>
    <recommendedName>
        <fullName evidence="9">Putative pterin-4-alpha-carbinolamine dehydratase</fullName>
        <shortName evidence="9">PHS</shortName>
        <ecNumber evidence="9">4.2.1.96</ecNumber>
    </recommendedName>
    <alternativeName>
        <fullName evidence="9">4-alpha-hydroxy-tetrahydropterin dehydratase</fullName>
    </alternativeName>
    <alternativeName>
        <fullName evidence="9">Pterin carbinolamine dehydratase</fullName>
        <shortName evidence="9">PCD</shortName>
    </alternativeName>
</protein>
<dbReference type="InterPro" id="IPR001533">
    <property type="entry name" value="Pterin_deHydtase"/>
</dbReference>
<name>A0A533QGI6_9BACT</name>
<dbReference type="Gene3D" id="3.30.1360.20">
    <property type="entry name" value="Transcriptional coactivator/pterin dehydratase"/>
    <property type="match status" value="1"/>
</dbReference>
<evidence type="ECO:0000256" key="3">
    <source>
        <dbReference type="ARBA" id="ARBA00022559"/>
    </source>
</evidence>
<dbReference type="InterPro" id="IPR013740">
    <property type="entry name" value="Redoxin"/>
</dbReference>
<dbReference type="InterPro" id="IPR018219">
    <property type="entry name" value="Tpx_CS"/>
</dbReference>
<dbReference type="EMBL" id="SULG01000036">
    <property type="protein sequence ID" value="TLD41781.1"/>
    <property type="molecule type" value="Genomic_DNA"/>
</dbReference>
<evidence type="ECO:0000259" key="10">
    <source>
        <dbReference type="PROSITE" id="PS51352"/>
    </source>
</evidence>
<keyword evidence="7 9" id="KW-0456">Lyase</keyword>
<dbReference type="GO" id="GO:0006729">
    <property type="term" value="P:tetrahydrobiopterin biosynthetic process"/>
    <property type="evidence" value="ECO:0007669"/>
    <property type="project" value="InterPro"/>
</dbReference>
<evidence type="ECO:0000256" key="6">
    <source>
        <dbReference type="ARBA" id="ARBA00023157"/>
    </source>
</evidence>
<keyword evidence="4" id="KW-0049">Antioxidant</keyword>
<dbReference type="InterPro" id="IPR036428">
    <property type="entry name" value="PCD_sf"/>
</dbReference>
<dbReference type="PANTHER" id="PTHR43110">
    <property type="entry name" value="THIOL PEROXIDASE"/>
    <property type="match status" value="1"/>
</dbReference>
<dbReference type="CDD" id="cd03014">
    <property type="entry name" value="PRX_Atyp2cys"/>
    <property type="match status" value="1"/>
</dbReference>
<accession>A0A533QGI6</accession>
<gene>
    <name evidence="11" type="ORF">JETT_1936</name>
</gene>
<evidence type="ECO:0000256" key="4">
    <source>
        <dbReference type="ARBA" id="ARBA00022862"/>
    </source>
</evidence>
<comment type="catalytic activity">
    <reaction evidence="1 9">
        <text>(4aS,6R)-4a-hydroxy-L-erythro-5,6,7,8-tetrahydrobiopterin = (6R)-L-erythro-6,7-dihydrobiopterin + H2O</text>
        <dbReference type="Rhea" id="RHEA:11920"/>
        <dbReference type="ChEBI" id="CHEBI:15377"/>
        <dbReference type="ChEBI" id="CHEBI:15642"/>
        <dbReference type="ChEBI" id="CHEBI:43120"/>
        <dbReference type="EC" id="4.2.1.96"/>
    </reaction>
</comment>